<organism evidence="1 3">
    <name type="scientific">Rhizophagus clarus</name>
    <dbReference type="NCBI Taxonomy" id="94130"/>
    <lineage>
        <taxon>Eukaryota</taxon>
        <taxon>Fungi</taxon>
        <taxon>Fungi incertae sedis</taxon>
        <taxon>Mucoromycota</taxon>
        <taxon>Glomeromycotina</taxon>
        <taxon>Glomeromycetes</taxon>
        <taxon>Glomerales</taxon>
        <taxon>Glomeraceae</taxon>
        <taxon>Rhizophagus</taxon>
    </lineage>
</organism>
<proteinExistence type="predicted"/>
<evidence type="ECO:0000313" key="2">
    <source>
        <dbReference type="EMBL" id="GES85474.1"/>
    </source>
</evidence>
<dbReference type="EMBL" id="BLAL01000156">
    <property type="protein sequence ID" value="GES85474.1"/>
    <property type="molecule type" value="Genomic_DNA"/>
</dbReference>
<keyword evidence="3" id="KW-1185">Reference proteome</keyword>
<name>A0A2Z6SNN8_9GLOM</name>
<dbReference type="Proteomes" id="UP000615446">
    <property type="component" value="Unassembled WGS sequence"/>
</dbReference>
<dbReference type="EMBL" id="BEXD01004266">
    <property type="protein sequence ID" value="GBC09029.1"/>
    <property type="molecule type" value="Genomic_DNA"/>
</dbReference>
<reference evidence="1 3" key="1">
    <citation type="submission" date="2017-11" db="EMBL/GenBank/DDBJ databases">
        <title>The genome of Rhizophagus clarus HR1 reveals common genetic basis of auxotrophy among arbuscular mycorrhizal fungi.</title>
        <authorList>
            <person name="Kobayashi Y."/>
        </authorList>
    </citation>
    <scope>NUCLEOTIDE SEQUENCE [LARGE SCALE GENOMIC DNA]</scope>
    <source>
        <strain evidence="1 3">HR1</strain>
    </source>
</reference>
<evidence type="ECO:0000313" key="1">
    <source>
        <dbReference type="EMBL" id="GBC09029.1"/>
    </source>
</evidence>
<sequence>MPHYVDISKPINNKRTLFEYDKLNDDHKQHLNEANRQLIEDTLNNYHNLDPNTHWNKIKDAIQRTKYTFIPNRTVSTCKNTEDKDTLFNLLLYQHTKYFINLRRKLKKHSKFNTIKQH</sequence>
<reference evidence="2" key="2">
    <citation type="submission" date="2019-10" db="EMBL/GenBank/DDBJ databases">
        <title>Conservation and host-specific expression of non-tandemly repeated heterogenous ribosome RNA gene in arbuscular mycorrhizal fungi.</title>
        <authorList>
            <person name="Maeda T."/>
            <person name="Kobayashi Y."/>
            <person name="Nakagawa T."/>
            <person name="Ezawa T."/>
            <person name="Yamaguchi K."/>
            <person name="Bino T."/>
            <person name="Nishimoto Y."/>
            <person name="Shigenobu S."/>
            <person name="Kawaguchi M."/>
        </authorList>
    </citation>
    <scope>NUCLEOTIDE SEQUENCE</scope>
    <source>
        <strain evidence="2">HR1</strain>
    </source>
</reference>
<comment type="caution">
    <text evidence="1">The sequence shown here is derived from an EMBL/GenBank/DDBJ whole genome shotgun (WGS) entry which is preliminary data.</text>
</comment>
<dbReference type="Proteomes" id="UP000247702">
    <property type="component" value="Unassembled WGS sequence"/>
</dbReference>
<protein>
    <submittedName>
        <fullName evidence="1">Uncharacterized protein</fullName>
    </submittedName>
</protein>
<dbReference type="AlphaFoldDB" id="A0A2Z6SNN8"/>
<gene>
    <name evidence="2" type="ORF">RCL2_001258000</name>
    <name evidence="1" type="ORF">RclHR1_08560005</name>
</gene>
<evidence type="ECO:0000313" key="3">
    <source>
        <dbReference type="Proteomes" id="UP000247702"/>
    </source>
</evidence>
<accession>A0A2Z6SNN8</accession>